<reference evidence="4 5" key="1">
    <citation type="submission" date="2021-05" db="EMBL/GenBank/DDBJ databases">
        <title>Croceibacterium sp. LX-88 genome sequence.</title>
        <authorList>
            <person name="Luo X."/>
        </authorList>
    </citation>
    <scope>NUCLEOTIDE SEQUENCE [LARGE SCALE GENOMIC DNA]</scope>
    <source>
        <strain evidence="4 5">LX-88</strain>
    </source>
</reference>
<dbReference type="Proteomes" id="UP000811255">
    <property type="component" value="Unassembled WGS sequence"/>
</dbReference>
<gene>
    <name evidence="4" type="ORF">KK137_08305</name>
</gene>
<dbReference type="RefSeq" id="WP_214535657.1">
    <property type="nucleotide sequence ID" value="NZ_JAHFVK010000001.1"/>
</dbReference>
<evidence type="ECO:0000256" key="1">
    <source>
        <dbReference type="SAM" id="MobiDB-lite"/>
    </source>
</evidence>
<feature type="domain" description="DUF4440" evidence="3">
    <location>
        <begin position="30"/>
        <end position="143"/>
    </location>
</feature>
<sequence length="161" mass="16795">MRAAFLTLAPIVLLGACGSSADTDAVLETVRATEEAQFQAIAAKDLRGATRNYEDQAILVAHGRAPTVGAAAIGTTYEALLGDPNLKIEITPGKAWAASSGDMVVTTHTARVTTTDPASGKPSTEATTNQTVWRKEAGDPWKIAADYQMPLTEAPATDKPA</sequence>
<evidence type="ECO:0000256" key="2">
    <source>
        <dbReference type="SAM" id="SignalP"/>
    </source>
</evidence>
<protein>
    <submittedName>
        <fullName evidence="4">DUF4440 domain-containing protein</fullName>
    </submittedName>
</protein>
<keyword evidence="5" id="KW-1185">Reference proteome</keyword>
<dbReference type="InterPro" id="IPR027843">
    <property type="entry name" value="DUF4440"/>
</dbReference>
<proteinExistence type="predicted"/>
<evidence type="ECO:0000313" key="5">
    <source>
        <dbReference type="Proteomes" id="UP000811255"/>
    </source>
</evidence>
<evidence type="ECO:0000313" key="4">
    <source>
        <dbReference type="EMBL" id="MBT2134331.1"/>
    </source>
</evidence>
<keyword evidence="2" id="KW-0732">Signal</keyword>
<comment type="caution">
    <text evidence="4">The sequence shown here is derived from an EMBL/GenBank/DDBJ whole genome shotgun (WGS) entry which is preliminary data.</text>
</comment>
<dbReference type="InterPro" id="IPR032710">
    <property type="entry name" value="NTF2-like_dom_sf"/>
</dbReference>
<dbReference type="Gene3D" id="3.10.450.50">
    <property type="match status" value="1"/>
</dbReference>
<evidence type="ECO:0000259" key="3">
    <source>
        <dbReference type="Pfam" id="PF14534"/>
    </source>
</evidence>
<dbReference type="Pfam" id="PF14534">
    <property type="entry name" value="DUF4440"/>
    <property type="match status" value="1"/>
</dbReference>
<organism evidence="4 5">
    <name type="scientific">Croceibacterium selenioxidans</name>
    <dbReference type="NCBI Taxonomy" id="2838833"/>
    <lineage>
        <taxon>Bacteria</taxon>
        <taxon>Pseudomonadati</taxon>
        <taxon>Pseudomonadota</taxon>
        <taxon>Alphaproteobacteria</taxon>
        <taxon>Sphingomonadales</taxon>
        <taxon>Erythrobacteraceae</taxon>
        <taxon>Croceibacterium</taxon>
    </lineage>
</organism>
<feature type="compositionally biased region" description="Polar residues" evidence="1">
    <location>
        <begin position="121"/>
        <end position="132"/>
    </location>
</feature>
<feature type="region of interest" description="Disordered" evidence="1">
    <location>
        <begin position="113"/>
        <end position="135"/>
    </location>
</feature>
<dbReference type="PROSITE" id="PS51257">
    <property type="entry name" value="PROKAR_LIPOPROTEIN"/>
    <property type="match status" value="1"/>
</dbReference>
<feature type="chain" id="PRO_5045953948" evidence="2">
    <location>
        <begin position="22"/>
        <end position="161"/>
    </location>
</feature>
<name>A0ABS5W3J5_9SPHN</name>
<dbReference type="SUPFAM" id="SSF54427">
    <property type="entry name" value="NTF2-like"/>
    <property type="match status" value="1"/>
</dbReference>
<accession>A0ABS5W3J5</accession>
<dbReference type="EMBL" id="JAHFVK010000001">
    <property type="protein sequence ID" value="MBT2134331.1"/>
    <property type="molecule type" value="Genomic_DNA"/>
</dbReference>
<feature type="signal peptide" evidence="2">
    <location>
        <begin position="1"/>
        <end position="21"/>
    </location>
</feature>